<evidence type="ECO:0000313" key="3">
    <source>
        <dbReference type="Proteomes" id="UP001597371"/>
    </source>
</evidence>
<keyword evidence="3" id="KW-1185">Reference proteome</keyword>
<proteinExistence type="predicted"/>
<comment type="caution">
    <text evidence="2">The sequence shown here is derived from an EMBL/GenBank/DDBJ whole genome shotgun (WGS) entry which is preliminary data.</text>
</comment>
<keyword evidence="2" id="KW-0808">Transferase</keyword>
<dbReference type="SUPFAM" id="SSF53795">
    <property type="entry name" value="PEP carboxykinase-like"/>
    <property type="match status" value="1"/>
</dbReference>
<dbReference type="EMBL" id="JBHUIJ010000028">
    <property type="protein sequence ID" value="MFD2239261.1"/>
    <property type="molecule type" value="Genomic_DNA"/>
</dbReference>
<dbReference type="InterPro" id="IPR011104">
    <property type="entry name" value="Hpr_kin/Pase_C"/>
</dbReference>
<dbReference type="Pfam" id="PF07475">
    <property type="entry name" value="Hpr_kinase_C"/>
    <property type="match status" value="1"/>
</dbReference>
<name>A0ABW5CR10_9HYPH</name>
<evidence type="ECO:0000259" key="1">
    <source>
        <dbReference type="Pfam" id="PF07475"/>
    </source>
</evidence>
<keyword evidence="2" id="KW-0418">Kinase</keyword>
<reference evidence="3" key="1">
    <citation type="journal article" date="2019" name="Int. J. Syst. Evol. Microbiol.">
        <title>The Global Catalogue of Microorganisms (GCM) 10K type strain sequencing project: providing services to taxonomists for standard genome sequencing and annotation.</title>
        <authorList>
            <consortium name="The Broad Institute Genomics Platform"/>
            <consortium name="The Broad Institute Genome Sequencing Center for Infectious Disease"/>
            <person name="Wu L."/>
            <person name="Ma J."/>
        </authorList>
    </citation>
    <scope>NUCLEOTIDE SEQUENCE [LARGE SCALE GENOMIC DNA]</scope>
    <source>
        <strain evidence="3">ZS-35-S2</strain>
    </source>
</reference>
<dbReference type="GO" id="GO:0016301">
    <property type="term" value="F:kinase activity"/>
    <property type="evidence" value="ECO:0007669"/>
    <property type="project" value="UniProtKB-KW"/>
</dbReference>
<dbReference type="RefSeq" id="WP_209738286.1">
    <property type="nucleotide sequence ID" value="NZ_CP072611.1"/>
</dbReference>
<dbReference type="Gene3D" id="3.40.50.300">
    <property type="entry name" value="P-loop containing nucleotide triphosphate hydrolases"/>
    <property type="match status" value="1"/>
</dbReference>
<dbReference type="InterPro" id="IPR027417">
    <property type="entry name" value="P-loop_NTPase"/>
</dbReference>
<protein>
    <submittedName>
        <fullName evidence="2">Serine kinase</fullName>
    </submittedName>
</protein>
<gene>
    <name evidence="2" type="ORF">ACFSKQ_17565</name>
</gene>
<dbReference type="Proteomes" id="UP001597371">
    <property type="component" value="Unassembled WGS sequence"/>
</dbReference>
<organism evidence="2 3">
    <name type="scientific">Aureimonas populi</name>
    <dbReference type="NCBI Taxonomy" id="1701758"/>
    <lineage>
        <taxon>Bacteria</taxon>
        <taxon>Pseudomonadati</taxon>
        <taxon>Pseudomonadota</taxon>
        <taxon>Alphaproteobacteria</taxon>
        <taxon>Hyphomicrobiales</taxon>
        <taxon>Aurantimonadaceae</taxon>
        <taxon>Aureimonas</taxon>
    </lineage>
</organism>
<feature type="domain" description="HPr kinase/phosphorylase C-terminal" evidence="1">
    <location>
        <begin position="125"/>
        <end position="171"/>
    </location>
</feature>
<evidence type="ECO:0000313" key="2">
    <source>
        <dbReference type="EMBL" id="MFD2239261.1"/>
    </source>
</evidence>
<sequence>MERLERTDAGGTAPFAYRALGLVLVSDFALAELTPVPPPGGAGSDVVAIRRGAVPRAWNEGSPDPFFRFEGRSHILRWRSVGAFMIADDRTILVDPAEGVDPRLIAFPLLGPVLALLLHRRGRLVLHASAVEIEGRAVVLMGDKGAGKSTLAGALVSAGHRLLTDDVLVLAPTGGGGKPVVEAAAGQLKLHHESRAAISLAGSRMVDADLHPSITKRQHRLGGVFRTDAAPLGALLTLGRGPQLHLERLARAEALQALIRFSYPVRFERSGLGEEGMQRLFRQCADLASTHFVGRLAAAAGLGRLGETVREIEALARRPALQEAQ</sequence>
<accession>A0ABW5CR10</accession>